<evidence type="ECO:0000313" key="2">
    <source>
        <dbReference type="EMBL" id="NKY39098.1"/>
    </source>
</evidence>
<comment type="caution">
    <text evidence="2">The sequence shown here is derived from an EMBL/GenBank/DDBJ whole genome shotgun (WGS) entry which is preliminary data.</text>
</comment>
<name>A0ABX1JXP0_9CELL</name>
<organism evidence="2 3">
    <name type="scientific">Cellulomonas septica</name>
    <dbReference type="NCBI Taxonomy" id="285080"/>
    <lineage>
        <taxon>Bacteria</taxon>
        <taxon>Bacillati</taxon>
        <taxon>Actinomycetota</taxon>
        <taxon>Actinomycetes</taxon>
        <taxon>Micrococcales</taxon>
        <taxon>Cellulomonadaceae</taxon>
        <taxon>Cellulomonas</taxon>
    </lineage>
</organism>
<feature type="signal peptide" evidence="1">
    <location>
        <begin position="1"/>
        <end position="27"/>
    </location>
</feature>
<gene>
    <name evidence="2" type="ORF">HGA02_05970</name>
</gene>
<proteinExistence type="predicted"/>
<dbReference type="Proteomes" id="UP000777774">
    <property type="component" value="Unassembled WGS sequence"/>
</dbReference>
<reference evidence="2 3" key="1">
    <citation type="submission" date="2020-04" db="EMBL/GenBank/DDBJ databases">
        <title>MicrobeNet Type strains.</title>
        <authorList>
            <person name="Nicholson A.C."/>
        </authorList>
    </citation>
    <scope>NUCLEOTIDE SEQUENCE [LARGE SCALE GENOMIC DNA]</scope>
    <source>
        <strain evidence="2 3">ATCC BAA-787</strain>
    </source>
</reference>
<feature type="chain" id="PRO_5045618105" evidence="1">
    <location>
        <begin position="28"/>
        <end position="81"/>
    </location>
</feature>
<feature type="non-terminal residue" evidence="2">
    <location>
        <position position="81"/>
    </location>
</feature>
<dbReference type="InterPro" id="IPR035070">
    <property type="entry name" value="Streptogrisin_prodomain"/>
</dbReference>
<keyword evidence="3" id="KW-1185">Reference proteome</keyword>
<evidence type="ECO:0000313" key="3">
    <source>
        <dbReference type="Proteomes" id="UP000777774"/>
    </source>
</evidence>
<evidence type="ECO:0000256" key="1">
    <source>
        <dbReference type="SAM" id="SignalP"/>
    </source>
</evidence>
<dbReference type="Gene3D" id="3.30.300.50">
    <property type="match status" value="1"/>
</dbReference>
<protein>
    <submittedName>
        <fullName evidence="2">S1 family peptidase</fullName>
    </submittedName>
</protein>
<dbReference type="EMBL" id="JAAXOY010000100">
    <property type="protein sequence ID" value="NKY39098.1"/>
    <property type="molecule type" value="Genomic_DNA"/>
</dbReference>
<accession>A0ABX1JXP0</accession>
<sequence>MRRMHSKTLATLGLATTLVLAPAVAQAATSDPDVGAPAPVTAPKVANGVLDAMKRDLGLSGSAARDRLAFQAGAAETEQRL</sequence>
<keyword evidence="1" id="KW-0732">Signal</keyword>